<evidence type="ECO:0000313" key="1">
    <source>
        <dbReference type="EMBL" id="QCD90220.1"/>
    </source>
</evidence>
<sequence length="65" mass="7193">MLEVPQFNNVMPGGLKRQKAALWVKPQKQQHIAVLHLSLPTHTDIINPSKVCHHCSASPCSEKVA</sequence>
<reference evidence="1 2" key="1">
    <citation type="submission" date="2019-04" db="EMBL/GenBank/DDBJ databases">
        <title>An improved genome assembly and genetic linkage map for asparagus bean, Vigna unguiculata ssp. sesquipedialis.</title>
        <authorList>
            <person name="Xia Q."/>
            <person name="Zhang R."/>
            <person name="Dong Y."/>
        </authorList>
    </citation>
    <scope>NUCLEOTIDE SEQUENCE [LARGE SCALE GENOMIC DNA]</scope>
    <source>
        <tissue evidence="1">Leaf</tissue>
    </source>
</reference>
<organism evidence="1 2">
    <name type="scientific">Vigna unguiculata</name>
    <name type="common">Cowpea</name>
    <dbReference type="NCBI Taxonomy" id="3917"/>
    <lineage>
        <taxon>Eukaryota</taxon>
        <taxon>Viridiplantae</taxon>
        <taxon>Streptophyta</taxon>
        <taxon>Embryophyta</taxon>
        <taxon>Tracheophyta</taxon>
        <taxon>Spermatophyta</taxon>
        <taxon>Magnoliopsida</taxon>
        <taxon>eudicotyledons</taxon>
        <taxon>Gunneridae</taxon>
        <taxon>Pentapetalae</taxon>
        <taxon>rosids</taxon>
        <taxon>fabids</taxon>
        <taxon>Fabales</taxon>
        <taxon>Fabaceae</taxon>
        <taxon>Papilionoideae</taxon>
        <taxon>50 kb inversion clade</taxon>
        <taxon>NPAAA clade</taxon>
        <taxon>indigoferoid/millettioid clade</taxon>
        <taxon>Phaseoleae</taxon>
        <taxon>Vigna</taxon>
    </lineage>
</organism>
<protein>
    <submittedName>
        <fullName evidence="1">Uncharacterized protein</fullName>
    </submittedName>
</protein>
<name>A0A4D6LNY8_VIGUN</name>
<dbReference type="EMBL" id="CP039348">
    <property type="protein sequence ID" value="QCD90220.1"/>
    <property type="molecule type" value="Genomic_DNA"/>
</dbReference>
<dbReference type="AlphaFoldDB" id="A0A4D6LNY8"/>
<accession>A0A4D6LNY8</accession>
<proteinExistence type="predicted"/>
<evidence type="ECO:0000313" key="2">
    <source>
        <dbReference type="Proteomes" id="UP000501690"/>
    </source>
</evidence>
<gene>
    <name evidence="1" type="ORF">DEO72_LG4g1175</name>
</gene>
<dbReference type="Proteomes" id="UP000501690">
    <property type="component" value="Linkage Group LG4"/>
</dbReference>
<keyword evidence="2" id="KW-1185">Reference proteome</keyword>